<dbReference type="Proteomes" id="UP000006906">
    <property type="component" value="Chromosome 6"/>
</dbReference>
<evidence type="ECO:0000256" key="2">
    <source>
        <dbReference type="SAM" id="SignalP"/>
    </source>
</evidence>
<feature type="chain" id="PRO_5014406225" evidence="2">
    <location>
        <begin position="19"/>
        <end position="107"/>
    </location>
</feature>
<evidence type="ECO:0000256" key="1">
    <source>
        <dbReference type="SAM" id="Phobius"/>
    </source>
</evidence>
<reference evidence="3 4" key="1">
    <citation type="journal article" date="2007" name="Science">
        <title>The Chlamydomonas genome reveals the evolution of key animal and plant functions.</title>
        <authorList>
            <person name="Merchant S.S."/>
            <person name="Prochnik S.E."/>
            <person name="Vallon O."/>
            <person name="Harris E.H."/>
            <person name="Karpowicz S.J."/>
            <person name="Witman G.B."/>
            <person name="Terry A."/>
            <person name="Salamov A."/>
            <person name="Fritz-Laylin L.K."/>
            <person name="Marechal-Drouard L."/>
            <person name="Marshall W.F."/>
            <person name="Qu L.H."/>
            <person name="Nelson D.R."/>
            <person name="Sanderfoot A.A."/>
            <person name="Spalding M.H."/>
            <person name="Kapitonov V.V."/>
            <person name="Ren Q."/>
            <person name="Ferris P."/>
            <person name="Lindquist E."/>
            <person name="Shapiro H."/>
            <person name="Lucas S.M."/>
            <person name="Grimwood J."/>
            <person name="Schmutz J."/>
            <person name="Cardol P."/>
            <person name="Cerutti H."/>
            <person name="Chanfreau G."/>
            <person name="Chen C.L."/>
            <person name="Cognat V."/>
            <person name="Croft M.T."/>
            <person name="Dent R."/>
            <person name="Dutcher S."/>
            <person name="Fernandez E."/>
            <person name="Fukuzawa H."/>
            <person name="Gonzalez-Ballester D."/>
            <person name="Gonzalez-Halphen D."/>
            <person name="Hallmann A."/>
            <person name="Hanikenne M."/>
            <person name="Hippler M."/>
            <person name="Inwood W."/>
            <person name="Jabbari K."/>
            <person name="Kalanon M."/>
            <person name="Kuras R."/>
            <person name="Lefebvre P.A."/>
            <person name="Lemaire S.D."/>
            <person name="Lobanov A.V."/>
            <person name="Lohr M."/>
            <person name="Manuell A."/>
            <person name="Meier I."/>
            <person name="Mets L."/>
            <person name="Mittag M."/>
            <person name="Mittelmeier T."/>
            <person name="Moroney J.V."/>
            <person name="Moseley J."/>
            <person name="Napoli C."/>
            <person name="Nedelcu A.M."/>
            <person name="Niyogi K."/>
            <person name="Novoselov S.V."/>
            <person name="Paulsen I.T."/>
            <person name="Pazour G."/>
            <person name="Purton S."/>
            <person name="Ral J.P."/>
            <person name="Riano-Pachon D.M."/>
            <person name="Riekhof W."/>
            <person name="Rymarquis L."/>
            <person name="Schroda M."/>
            <person name="Stern D."/>
            <person name="Umen J."/>
            <person name="Willows R."/>
            <person name="Wilson N."/>
            <person name="Zimmer S.L."/>
            <person name="Allmer J."/>
            <person name="Balk J."/>
            <person name="Bisova K."/>
            <person name="Chen C.J."/>
            <person name="Elias M."/>
            <person name="Gendler K."/>
            <person name="Hauser C."/>
            <person name="Lamb M.R."/>
            <person name="Ledford H."/>
            <person name="Long J.C."/>
            <person name="Minagawa J."/>
            <person name="Page M.D."/>
            <person name="Pan J."/>
            <person name="Pootakham W."/>
            <person name="Roje S."/>
            <person name="Rose A."/>
            <person name="Stahlberg E."/>
            <person name="Terauchi A.M."/>
            <person name="Yang P."/>
            <person name="Ball S."/>
            <person name="Bowler C."/>
            <person name="Dieckmann C.L."/>
            <person name="Gladyshev V.N."/>
            <person name="Green P."/>
            <person name="Jorgensen R."/>
            <person name="Mayfield S."/>
            <person name="Mueller-Roeber B."/>
            <person name="Rajamani S."/>
            <person name="Sayre R.T."/>
            <person name="Brokstein P."/>
            <person name="Dubchak I."/>
            <person name="Goodstein D."/>
            <person name="Hornick L."/>
            <person name="Huang Y.W."/>
            <person name="Jhaveri J."/>
            <person name="Luo Y."/>
            <person name="Martinez D."/>
            <person name="Ngau W.C."/>
            <person name="Otillar B."/>
            <person name="Poliakov A."/>
            <person name="Porter A."/>
            <person name="Szajkowski L."/>
            <person name="Werner G."/>
            <person name="Zhou K."/>
            <person name="Grigoriev I.V."/>
            <person name="Rokhsar D.S."/>
            <person name="Grossman A.R."/>
        </authorList>
    </citation>
    <scope>NUCLEOTIDE SEQUENCE [LARGE SCALE GENOMIC DNA]</scope>
    <source>
        <strain evidence="4">CC-503</strain>
    </source>
</reference>
<dbReference type="InParanoid" id="A0A2K3DQ90"/>
<feature type="transmembrane region" description="Helical" evidence="1">
    <location>
        <begin position="61"/>
        <end position="87"/>
    </location>
</feature>
<gene>
    <name evidence="3" type="ORF">CHLRE_06g291100v5</name>
</gene>
<keyword evidence="1" id="KW-0472">Membrane</keyword>
<dbReference type="Gramene" id="PNW82716">
    <property type="protein sequence ID" value="PNW82716"/>
    <property type="gene ID" value="CHLRE_06g291100v5"/>
</dbReference>
<evidence type="ECO:0000313" key="4">
    <source>
        <dbReference type="Proteomes" id="UP000006906"/>
    </source>
</evidence>
<keyword evidence="1" id="KW-1133">Transmembrane helix</keyword>
<dbReference type="KEGG" id="cre:CHLRE_06g291100v5"/>
<dbReference type="RefSeq" id="XP_042924127.1">
    <property type="nucleotide sequence ID" value="XM_043063421.1"/>
</dbReference>
<dbReference type="OrthoDB" id="528769at2759"/>
<dbReference type="GeneID" id="66053808"/>
<organism evidence="3 4">
    <name type="scientific">Chlamydomonas reinhardtii</name>
    <name type="common">Chlamydomonas smithii</name>
    <dbReference type="NCBI Taxonomy" id="3055"/>
    <lineage>
        <taxon>Eukaryota</taxon>
        <taxon>Viridiplantae</taxon>
        <taxon>Chlorophyta</taxon>
        <taxon>core chlorophytes</taxon>
        <taxon>Chlorophyceae</taxon>
        <taxon>CS clade</taxon>
        <taxon>Chlamydomonadales</taxon>
        <taxon>Chlamydomonadaceae</taxon>
        <taxon>Chlamydomonas</taxon>
    </lineage>
</organism>
<sequence>MYIVLAGLLAVAVSVASAQNDAAGCAETMKGSCGACGICCCYKGPLRYIPDEDSCTCKIEYGASFIVMIVCAVLVCICSLVGGSYFGGSHKLSPYPRSEMYSVGSGR</sequence>
<proteinExistence type="predicted"/>
<keyword evidence="2" id="KW-0732">Signal</keyword>
<protein>
    <submittedName>
        <fullName evidence="3">Uncharacterized protein</fullName>
    </submittedName>
</protein>
<dbReference type="EMBL" id="CM008967">
    <property type="protein sequence ID" value="PNW82716.1"/>
    <property type="molecule type" value="Genomic_DNA"/>
</dbReference>
<name>A0A2K3DQ90_CHLRE</name>
<keyword evidence="1" id="KW-0812">Transmembrane</keyword>
<accession>A0A2K3DQ90</accession>
<evidence type="ECO:0000313" key="3">
    <source>
        <dbReference type="EMBL" id="PNW82716.1"/>
    </source>
</evidence>
<keyword evidence="4" id="KW-1185">Reference proteome</keyword>
<feature type="signal peptide" evidence="2">
    <location>
        <begin position="1"/>
        <end position="18"/>
    </location>
</feature>
<dbReference type="AlphaFoldDB" id="A0A2K3DQ90"/>